<accession>A0A8T0EUM7</accession>
<name>A0A8T0EUM7_ARGBR</name>
<dbReference type="SUPFAM" id="SSF53335">
    <property type="entry name" value="S-adenosyl-L-methionine-dependent methyltransferases"/>
    <property type="match status" value="1"/>
</dbReference>
<evidence type="ECO:0000313" key="2">
    <source>
        <dbReference type="EMBL" id="KAF8778076.1"/>
    </source>
</evidence>
<dbReference type="CDD" id="cd02440">
    <property type="entry name" value="AdoMet_MTases"/>
    <property type="match status" value="1"/>
</dbReference>
<reference evidence="2" key="1">
    <citation type="journal article" date="2020" name="bioRxiv">
        <title>Chromosome-level reference genome of the European wasp spider Argiope bruennichi: a resource for studies on range expansion and evolutionary adaptation.</title>
        <authorList>
            <person name="Sheffer M.M."/>
            <person name="Hoppe A."/>
            <person name="Krehenwinkel H."/>
            <person name="Uhl G."/>
            <person name="Kuss A.W."/>
            <person name="Jensen L."/>
            <person name="Jensen C."/>
            <person name="Gillespie R.G."/>
            <person name="Hoff K.J."/>
            <person name="Prost S."/>
        </authorList>
    </citation>
    <scope>NUCLEOTIDE SEQUENCE</scope>
</reference>
<dbReference type="Gene3D" id="3.40.50.150">
    <property type="entry name" value="Vaccinia Virus protein VP39"/>
    <property type="match status" value="1"/>
</dbReference>
<organism evidence="2 3">
    <name type="scientific">Argiope bruennichi</name>
    <name type="common">Wasp spider</name>
    <name type="synonym">Aranea bruennichi</name>
    <dbReference type="NCBI Taxonomy" id="94029"/>
    <lineage>
        <taxon>Eukaryota</taxon>
        <taxon>Metazoa</taxon>
        <taxon>Ecdysozoa</taxon>
        <taxon>Arthropoda</taxon>
        <taxon>Chelicerata</taxon>
        <taxon>Arachnida</taxon>
        <taxon>Araneae</taxon>
        <taxon>Araneomorphae</taxon>
        <taxon>Entelegynae</taxon>
        <taxon>Araneoidea</taxon>
        <taxon>Araneidae</taxon>
        <taxon>Argiope</taxon>
    </lineage>
</organism>
<gene>
    <name evidence="2" type="ORF">HNY73_014841</name>
</gene>
<dbReference type="Pfam" id="PF08241">
    <property type="entry name" value="Methyltransf_11"/>
    <property type="match status" value="1"/>
</dbReference>
<proteinExistence type="predicted"/>
<dbReference type="EMBL" id="JABXBU010002072">
    <property type="protein sequence ID" value="KAF8778076.1"/>
    <property type="molecule type" value="Genomic_DNA"/>
</dbReference>
<comment type="caution">
    <text evidence="2">The sequence shown here is derived from an EMBL/GenBank/DDBJ whole genome shotgun (WGS) entry which is preliminary data.</text>
</comment>
<reference evidence="2" key="2">
    <citation type="submission" date="2020-06" db="EMBL/GenBank/DDBJ databases">
        <authorList>
            <person name="Sheffer M."/>
        </authorList>
    </citation>
    <scope>NUCLEOTIDE SEQUENCE</scope>
</reference>
<evidence type="ECO:0000259" key="1">
    <source>
        <dbReference type="Pfam" id="PF08241"/>
    </source>
</evidence>
<feature type="domain" description="Methyltransferase type 11" evidence="1">
    <location>
        <begin position="43"/>
        <end position="142"/>
    </location>
</feature>
<keyword evidence="3" id="KW-1185">Reference proteome</keyword>
<dbReference type="InterPro" id="IPR029063">
    <property type="entry name" value="SAM-dependent_MTases_sf"/>
</dbReference>
<dbReference type="Proteomes" id="UP000807504">
    <property type="component" value="Unassembled WGS sequence"/>
</dbReference>
<evidence type="ECO:0000313" key="3">
    <source>
        <dbReference type="Proteomes" id="UP000807504"/>
    </source>
</evidence>
<dbReference type="InterPro" id="IPR013216">
    <property type="entry name" value="Methyltransf_11"/>
</dbReference>
<dbReference type="AlphaFoldDB" id="A0A8T0EUM7"/>
<sequence>MPYEVCCLKRYTFISLKKHASLPTQCSSMNINGVHEGPKGLIVDVGCGINHISTNFIRSRYANVDQIYSIDNDPEVIRFFNRYNEPKLLEIKEADITDWDFLMNKEGKVSKVVSLRCLDEVQDQKKAFENIFRLLKRGGDMLVLMTINSTFYELVDTVLRRDRWRKYFKGRYVIPESHTSRFTADYYRSLLHFIGFVEITVSDMPRIVIYKKVTDFKEDVHHWSSCSSIPEECRQEFAEEVLSESVRLGKIRLENFCILYNTLWIHAGKPL</sequence>
<protein>
    <submittedName>
        <fullName evidence="2">Juvenile hormone acid O-methyltransferase like protein</fullName>
    </submittedName>
</protein>